<dbReference type="HOGENOM" id="CLU_1796241_0_0_1"/>
<dbReference type="Proteomes" id="UP000016930">
    <property type="component" value="Unassembled WGS sequence"/>
</dbReference>
<feature type="domain" description="DUF6533" evidence="2">
    <location>
        <begin position="25"/>
        <end position="69"/>
    </location>
</feature>
<dbReference type="InterPro" id="IPR045340">
    <property type="entry name" value="DUF6533"/>
</dbReference>
<reference evidence="3 4" key="1">
    <citation type="journal article" date="2012" name="Proc. Natl. Acad. Sci. U.S.A.">
        <title>Comparative genomics of Ceriporiopsis subvermispora and Phanerochaete chrysosporium provide insight into selective ligninolysis.</title>
        <authorList>
            <person name="Fernandez-Fueyo E."/>
            <person name="Ruiz-Duenas F.J."/>
            <person name="Ferreira P."/>
            <person name="Floudas D."/>
            <person name="Hibbett D.S."/>
            <person name="Canessa P."/>
            <person name="Larrondo L.F."/>
            <person name="James T.Y."/>
            <person name="Seelenfreund D."/>
            <person name="Lobos S."/>
            <person name="Polanco R."/>
            <person name="Tello M."/>
            <person name="Honda Y."/>
            <person name="Watanabe T."/>
            <person name="Watanabe T."/>
            <person name="Ryu J.S."/>
            <person name="Kubicek C.P."/>
            <person name="Schmoll M."/>
            <person name="Gaskell J."/>
            <person name="Hammel K.E."/>
            <person name="St John F.J."/>
            <person name="Vanden Wymelenberg A."/>
            <person name="Sabat G."/>
            <person name="Splinter BonDurant S."/>
            <person name="Syed K."/>
            <person name="Yadav J.S."/>
            <person name="Doddapaneni H."/>
            <person name="Subramanian V."/>
            <person name="Lavin J.L."/>
            <person name="Oguiza J.A."/>
            <person name="Perez G."/>
            <person name="Pisabarro A.G."/>
            <person name="Ramirez L."/>
            <person name="Santoyo F."/>
            <person name="Master E."/>
            <person name="Coutinho P.M."/>
            <person name="Henrissat B."/>
            <person name="Lombard V."/>
            <person name="Magnuson J.K."/>
            <person name="Kuees U."/>
            <person name="Hori C."/>
            <person name="Igarashi K."/>
            <person name="Samejima M."/>
            <person name="Held B.W."/>
            <person name="Barry K.W."/>
            <person name="LaButti K.M."/>
            <person name="Lapidus A."/>
            <person name="Lindquist E.A."/>
            <person name="Lucas S.M."/>
            <person name="Riley R."/>
            <person name="Salamov A.A."/>
            <person name="Hoffmeister D."/>
            <person name="Schwenk D."/>
            <person name="Hadar Y."/>
            <person name="Yarden O."/>
            <person name="de Vries R.P."/>
            <person name="Wiebenga A."/>
            <person name="Stenlid J."/>
            <person name="Eastwood D."/>
            <person name="Grigoriev I.V."/>
            <person name="Berka R.M."/>
            <person name="Blanchette R.A."/>
            <person name="Kersten P."/>
            <person name="Martinez A.T."/>
            <person name="Vicuna R."/>
            <person name="Cullen D."/>
        </authorList>
    </citation>
    <scope>NUCLEOTIDE SEQUENCE [LARGE SCALE GENOMIC DNA]</scope>
    <source>
        <strain evidence="3 4">B</strain>
    </source>
</reference>
<keyword evidence="1" id="KW-1133">Transmembrane helix</keyword>
<keyword evidence="1" id="KW-0812">Transmembrane</keyword>
<name>M2P8C5_CERS8</name>
<organism evidence="3 4">
    <name type="scientific">Ceriporiopsis subvermispora (strain B)</name>
    <name type="common">White-rot fungus</name>
    <name type="synonym">Gelatoporia subvermispora</name>
    <dbReference type="NCBI Taxonomy" id="914234"/>
    <lineage>
        <taxon>Eukaryota</taxon>
        <taxon>Fungi</taxon>
        <taxon>Dikarya</taxon>
        <taxon>Basidiomycota</taxon>
        <taxon>Agaricomycotina</taxon>
        <taxon>Agaricomycetes</taxon>
        <taxon>Polyporales</taxon>
        <taxon>Gelatoporiaceae</taxon>
        <taxon>Gelatoporia</taxon>
    </lineage>
</organism>
<dbReference type="Pfam" id="PF20151">
    <property type="entry name" value="DUF6533"/>
    <property type="match status" value="1"/>
</dbReference>
<protein>
    <recommendedName>
        <fullName evidence="2">DUF6533 domain-containing protein</fullName>
    </recommendedName>
</protein>
<evidence type="ECO:0000313" key="4">
    <source>
        <dbReference type="Proteomes" id="UP000016930"/>
    </source>
</evidence>
<keyword evidence="4" id="KW-1185">Reference proteome</keyword>
<feature type="transmembrane region" description="Helical" evidence="1">
    <location>
        <begin position="53"/>
        <end position="72"/>
    </location>
</feature>
<accession>M2P8C5</accession>
<dbReference type="AlphaFoldDB" id="M2P8C5"/>
<gene>
    <name evidence="3" type="ORF">CERSUDRAFT_78074</name>
</gene>
<evidence type="ECO:0000313" key="3">
    <source>
        <dbReference type="EMBL" id="EMD31629.1"/>
    </source>
</evidence>
<evidence type="ECO:0000259" key="2">
    <source>
        <dbReference type="Pfam" id="PF20151"/>
    </source>
</evidence>
<evidence type="ECO:0000256" key="1">
    <source>
        <dbReference type="SAM" id="Phobius"/>
    </source>
</evidence>
<proteinExistence type="predicted"/>
<dbReference type="EMBL" id="KB445817">
    <property type="protein sequence ID" value="EMD31629.1"/>
    <property type="molecule type" value="Genomic_DNA"/>
</dbReference>
<keyword evidence="1" id="KW-0472">Membrane</keyword>
<sequence>MSGVYGPVADEMASLISSSVIGNRCTIASAALLFYHHLCTISEESRLIWGHKLTAAVILFYINRLLIPIWIIRKLSRSLRRLIGSWSAWWRQQAMVKSVKLTRSLDGLDGLQPFITFIVYVIEALPAHLGRVRVYLNETCVTFK</sequence>